<accession>A0A081NYA1</accession>
<dbReference type="EMBL" id="JNVM01000022">
    <property type="protein sequence ID" value="KEQ23424.1"/>
    <property type="molecule type" value="Genomic_DNA"/>
</dbReference>
<dbReference type="OrthoDB" id="2990863at2"/>
<evidence type="ECO:0000313" key="1">
    <source>
        <dbReference type="EMBL" id="KEQ23424.1"/>
    </source>
</evidence>
<sequence length="160" mass="18601">MIHRAKNLIETTLKYIGVKQIFRDEDAFDRVRASPSAIILTAREKLEPDRKKAAKFEQGGRRYLRSKRFKRIIPIEVSIFDRDEEKVDSWIQLLLNELPDGIDDGKGNYTPLRPSAIEWIPDQKDRAAATVFIEFESGIFRDQELDTIEQVIITTEVNRP</sequence>
<gene>
    <name evidence="1" type="ORF">ET33_16485</name>
</gene>
<proteinExistence type="predicted"/>
<comment type="caution">
    <text evidence="1">The sequence shown here is derived from an EMBL/GenBank/DDBJ whole genome shotgun (WGS) entry which is preliminary data.</text>
</comment>
<name>A0A081NYA1_9BACL</name>
<dbReference type="Proteomes" id="UP000028123">
    <property type="component" value="Unassembled WGS sequence"/>
</dbReference>
<dbReference type="RefSeq" id="WP_036688606.1">
    <property type="nucleotide sequence ID" value="NZ_FYEP01000001.1"/>
</dbReference>
<dbReference type="AlphaFoldDB" id="A0A081NYA1"/>
<reference evidence="1 2" key="1">
    <citation type="submission" date="2014-06" db="EMBL/GenBank/DDBJ databases">
        <title>Draft genome sequence of Paenibacillus sp. MSt1.</title>
        <authorList>
            <person name="Aw Y.K."/>
            <person name="Ong K.S."/>
            <person name="Gan H.M."/>
            <person name="Lee S.M."/>
        </authorList>
    </citation>
    <scope>NUCLEOTIDE SEQUENCE [LARGE SCALE GENOMIC DNA]</scope>
    <source>
        <strain evidence="1 2">MSt1</strain>
    </source>
</reference>
<keyword evidence="2" id="KW-1185">Reference proteome</keyword>
<protein>
    <submittedName>
        <fullName evidence="1">Uncharacterized protein</fullName>
    </submittedName>
</protein>
<evidence type="ECO:0000313" key="2">
    <source>
        <dbReference type="Proteomes" id="UP000028123"/>
    </source>
</evidence>
<organism evidence="1 2">
    <name type="scientific">Paenibacillus tyrfis</name>
    <dbReference type="NCBI Taxonomy" id="1501230"/>
    <lineage>
        <taxon>Bacteria</taxon>
        <taxon>Bacillati</taxon>
        <taxon>Bacillota</taxon>
        <taxon>Bacilli</taxon>
        <taxon>Bacillales</taxon>
        <taxon>Paenibacillaceae</taxon>
        <taxon>Paenibacillus</taxon>
    </lineage>
</organism>